<dbReference type="SUPFAM" id="SSF56399">
    <property type="entry name" value="ADP-ribosylation"/>
    <property type="match status" value="1"/>
</dbReference>
<keyword evidence="3" id="KW-1185">Reference proteome</keyword>
<protein>
    <submittedName>
        <fullName evidence="2">RICIN domain-containing protein</fullName>
    </submittedName>
</protein>
<dbReference type="PROSITE" id="PS51257">
    <property type="entry name" value="PROKAR_LIPOPROTEIN"/>
    <property type="match status" value="1"/>
</dbReference>
<comment type="caution">
    <text evidence="2">The sequence shown here is derived from an EMBL/GenBank/DDBJ whole genome shotgun (WGS) entry which is preliminary data.</text>
</comment>
<dbReference type="Gene3D" id="3.90.210.10">
    <property type="entry name" value="Heat-Labile Enterotoxin, subunit A"/>
    <property type="match status" value="1"/>
</dbReference>
<dbReference type="Pfam" id="PF22596">
    <property type="entry name" value="Scabin-like"/>
    <property type="match status" value="1"/>
</dbReference>
<dbReference type="Gene3D" id="2.80.10.50">
    <property type="match status" value="4"/>
</dbReference>
<dbReference type="PROSITE" id="PS50231">
    <property type="entry name" value="RICIN_B_LECTIN"/>
    <property type="match status" value="4"/>
</dbReference>
<dbReference type="RefSeq" id="WP_036160771.1">
    <property type="nucleotide sequence ID" value="NZ_JANTOO010000013.1"/>
</dbReference>
<dbReference type="CDD" id="cd23497">
    <property type="entry name" value="beta-trefoil_Ricin_MTX-like_rpt1-3"/>
    <property type="match status" value="2"/>
</dbReference>
<dbReference type="InterPro" id="IPR054695">
    <property type="entry name" value="Pierisin-like_dom"/>
</dbReference>
<dbReference type="SMART" id="SM00458">
    <property type="entry name" value="RICIN"/>
    <property type="match status" value="4"/>
</dbReference>
<dbReference type="Pfam" id="PF05588">
    <property type="entry name" value="Botulinum_HA-17"/>
    <property type="match status" value="1"/>
</dbReference>
<proteinExistence type="predicted"/>
<dbReference type="Pfam" id="PF14200">
    <property type="entry name" value="RicinB_lectin_2"/>
    <property type="match status" value="2"/>
</dbReference>
<gene>
    <name evidence="2" type="ORF">NXZ79_13125</name>
</gene>
<feature type="domain" description="Ricin B lectin" evidence="1">
    <location>
        <begin position="448"/>
        <end position="579"/>
    </location>
</feature>
<dbReference type="EMBL" id="JANTOO010000013">
    <property type="protein sequence ID" value="MCS1396970.1"/>
    <property type="molecule type" value="Genomic_DNA"/>
</dbReference>
<dbReference type="InterPro" id="IPR000772">
    <property type="entry name" value="Ricin_B_lectin"/>
</dbReference>
<dbReference type="InterPro" id="IPR035992">
    <property type="entry name" value="Ricin_B-like_lectins"/>
</dbReference>
<dbReference type="Proteomes" id="UP001525021">
    <property type="component" value="Unassembled WGS sequence"/>
</dbReference>
<feature type="domain" description="Ricin B lectin" evidence="1">
    <location>
        <begin position="729"/>
        <end position="862"/>
    </location>
</feature>
<sequence>MAIKKVLKIILAIIIIISCQLPLNQKTVYASPNSPKDNTWIQAASLTWLMDMSSLLYQLISTRIPSFASPNGLHMREQTIDSNTGQIQIDNEHRLLRWDRRPPNDIFLNGFIPRVTNQNLSPVEDTHLLNYLRTNSPSIFVSTTRARYNNLGLEITPWTPHSANNNIIYRYEIFAPGGIDINASFSRNHNPFPNEDEITFPGGIRPEFIRSTYEYHNGEIVRIWINPNFIDPSTLNDVSGPSNISKVFWHENHSEGNNMDSKGFILDLDYNQDFDMFAPNGEIPNNNLLNNNSLNVIQNSEYQIKNKKDRNIVVTLDSDYGGSPVESYKNFGFENQKWNIKYDSIKNAYKIYNRETPTLLLSWNSNSSNGEQVIRGYTESGSNNQYWTIEKNVNGFYKFRNLSDPSKVLDLKDGNTLNKTPLVVSSENNNSSQEWLIEKTNYQTVKDGTYQLSSKLNENKVIEQFSTNKIHIFSNSDKENQVWNLIYNPILKAYKIKSLKYPNYSLAWDSNNTRTIVAATGDYNDQYWLIERNEDNTYIIRNYENRKIVLDLSNGSTTDGNGLLGFEFHGGINQRWIIKPFSFNSIQDGIYQFMTVINQDLIADLTTNNYTIATKKNNYSSNQKWTVTYNDKKRAYKIRNLQHAHLSLAWDSNHSDKIFGATGDYDDQYWIPILQTDGSFIFRNYKNPNKIFGTNGQPINDIPLKAQDVTGQNNQKWYLRHLNSSNNFTGYFNISSKKNFNKIITMNSNKTQAVIFDNIGINNQSWKLKYNDNKNAYQIHILDNFLYFQGGHNIVATMQNVTNDDLRSYWYVEYNFTKDGFIIRNAFDTSYVLDVFQGNFANNTPIITYQNYLNDNQLWYFIPSPGVEPR</sequence>
<feature type="domain" description="Ricin B lectin" evidence="1">
    <location>
        <begin position="299"/>
        <end position="438"/>
    </location>
</feature>
<accession>A0ABT2DQA6</accession>
<name>A0ABT2DQA6_9BACI</name>
<dbReference type="SUPFAM" id="SSF50370">
    <property type="entry name" value="Ricin B-like lectins"/>
    <property type="match status" value="4"/>
</dbReference>
<feature type="domain" description="Ricin B lectin" evidence="1">
    <location>
        <begin position="591"/>
        <end position="720"/>
    </location>
</feature>
<reference evidence="2 3" key="1">
    <citation type="submission" date="2022-08" db="EMBL/GenBank/DDBJ databases">
        <title>Lysinibacillus sequencing.</title>
        <authorList>
            <person name="Dunlap C."/>
        </authorList>
    </citation>
    <scope>NUCLEOTIDE SEQUENCE [LARGE SCALE GENOMIC DNA]</scope>
    <source>
        <strain evidence="2 3">PB211</strain>
    </source>
</reference>
<organism evidence="2 3">
    <name type="scientific">Lysinibacillus pinottii</name>
    <dbReference type="NCBI Taxonomy" id="2973932"/>
    <lineage>
        <taxon>Bacteria</taxon>
        <taxon>Bacillati</taxon>
        <taxon>Bacillota</taxon>
        <taxon>Bacilli</taxon>
        <taxon>Bacillales</taxon>
        <taxon>Bacillaceae</taxon>
        <taxon>Lysinibacillus</taxon>
    </lineage>
</organism>
<evidence type="ECO:0000313" key="2">
    <source>
        <dbReference type="EMBL" id="MCS1396970.1"/>
    </source>
</evidence>
<evidence type="ECO:0000313" key="3">
    <source>
        <dbReference type="Proteomes" id="UP001525021"/>
    </source>
</evidence>
<evidence type="ECO:0000259" key="1">
    <source>
        <dbReference type="SMART" id="SM00458"/>
    </source>
</evidence>